<feature type="non-terminal residue" evidence="1">
    <location>
        <position position="227"/>
    </location>
</feature>
<keyword evidence="2" id="KW-1185">Reference proteome</keyword>
<sequence>MIDGNTLVCDTLFKVSNVSRDCDLWLKGYVVSFNMPNLFKSPTERSDVGLSIVLRPDENEQFLAENKIPIIPPESVAHFICSNCDGGFLIFELYDGIDVRQSCNTTKANSEPTPVTSNANNRVNSLTQYHANRIMEAQSSTHKIRSDSFWTEFISSSNSSSSPTQTKTQRLSSTASELHINTMFEPLWLDLIIGWKYDPVSKKNALFALFHEFRTIQEYKKEINQWE</sequence>
<dbReference type="Proteomes" id="UP000023152">
    <property type="component" value="Unassembled WGS sequence"/>
</dbReference>
<proteinExistence type="predicted"/>
<evidence type="ECO:0000313" key="2">
    <source>
        <dbReference type="Proteomes" id="UP000023152"/>
    </source>
</evidence>
<evidence type="ECO:0000313" key="1">
    <source>
        <dbReference type="EMBL" id="ETO22409.1"/>
    </source>
</evidence>
<comment type="caution">
    <text evidence="1">The sequence shown here is derived from an EMBL/GenBank/DDBJ whole genome shotgun (WGS) entry which is preliminary data.</text>
</comment>
<protein>
    <submittedName>
        <fullName evidence="1">Uncharacterized protein</fullName>
    </submittedName>
</protein>
<organism evidence="1 2">
    <name type="scientific">Reticulomyxa filosa</name>
    <dbReference type="NCBI Taxonomy" id="46433"/>
    <lineage>
        <taxon>Eukaryota</taxon>
        <taxon>Sar</taxon>
        <taxon>Rhizaria</taxon>
        <taxon>Retaria</taxon>
        <taxon>Foraminifera</taxon>
        <taxon>Monothalamids</taxon>
        <taxon>Reticulomyxidae</taxon>
        <taxon>Reticulomyxa</taxon>
    </lineage>
</organism>
<reference evidence="1 2" key="1">
    <citation type="journal article" date="2013" name="Curr. Biol.">
        <title>The Genome of the Foraminiferan Reticulomyxa filosa.</title>
        <authorList>
            <person name="Glockner G."/>
            <person name="Hulsmann N."/>
            <person name="Schleicher M."/>
            <person name="Noegel A.A."/>
            <person name="Eichinger L."/>
            <person name="Gallinger C."/>
            <person name="Pawlowski J."/>
            <person name="Sierra R."/>
            <person name="Euteneuer U."/>
            <person name="Pillet L."/>
            <person name="Moustafa A."/>
            <person name="Platzer M."/>
            <person name="Groth M."/>
            <person name="Szafranski K."/>
            <person name="Schliwa M."/>
        </authorList>
    </citation>
    <scope>NUCLEOTIDE SEQUENCE [LARGE SCALE GENOMIC DNA]</scope>
</reference>
<dbReference type="EMBL" id="ASPP01010760">
    <property type="protein sequence ID" value="ETO22409.1"/>
    <property type="molecule type" value="Genomic_DNA"/>
</dbReference>
<name>X6N9K5_RETFI</name>
<dbReference type="AlphaFoldDB" id="X6N9K5"/>
<gene>
    <name evidence="1" type="ORF">RFI_14790</name>
</gene>
<accession>X6N9K5</accession>